<evidence type="ECO:0000313" key="4">
    <source>
        <dbReference type="EMBL" id="QAY59662.1"/>
    </source>
</evidence>
<accession>A0A4P6EBS3</accession>
<dbReference type="GO" id="GO:0003677">
    <property type="term" value="F:DNA binding"/>
    <property type="evidence" value="ECO:0007669"/>
    <property type="project" value="UniProtKB-UniRule"/>
</dbReference>
<evidence type="ECO:0000256" key="1">
    <source>
        <dbReference type="ARBA" id="ARBA00023125"/>
    </source>
</evidence>
<dbReference type="InterPro" id="IPR001647">
    <property type="entry name" value="HTH_TetR"/>
</dbReference>
<dbReference type="SUPFAM" id="SSF46689">
    <property type="entry name" value="Homeodomain-like"/>
    <property type="match status" value="1"/>
</dbReference>
<keyword evidence="1 2" id="KW-0238">DNA-binding</keyword>
<reference evidence="4 5" key="1">
    <citation type="submission" date="2019-01" db="EMBL/GenBank/DDBJ databases">
        <title>Genome sequencing of strain DFW100M-13.</title>
        <authorList>
            <person name="Heo J."/>
            <person name="Kim S.-J."/>
            <person name="Kim J.-S."/>
            <person name="Hong S.-B."/>
            <person name="Kwon S.-W."/>
        </authorList>
    </citation>
    <scope>NUCLEOTIDE SEQUENCE [LARGE SCALE GENOMIC DNA]</scope>
    <source>
        <strain evidence="4 5">DFW100M-13</strain>
    </source>
</reference>
<dbReference type="Pfam" id="PF00440">
    <property type="entry name" value="TetR_N"/>
    <property type="match status" value="1"/>
</dbReference>
<evidence type="ECO:0000313" key="5">
    <source>
        <dbReference type="Proteomes" id="UP000293995"/>
    </source>
</evidence>
<dbReference type="InterPro" id="IPR009057">
    <property type="entry name" value="Homeodomain-like_sf"/>
</dbReference>
<gene>
    <name evidence="4" type="ORF">ET475_06420</name>
</gene>
<organism evidence="4 5">
    <name type="scientific">Microbacterium protaetiae</name>
    <dbReference type="NCBI Taxonomy" id="2509458"/>
    <lineage>
        <taxon>Bacteria</taxon>
        <taxon>Bacillati</taxon>
        <taxon>Actinomycetota</taxon>
        <taxon>Actinomycetes</taxon>
        <taxon>Micrococcales</taxon>
        <taxon>Microbacteriaceae</taxon>
        <taxon>Microbacterium</taxon>
    </lineage>
</organism>
<keyword evidence="5" id="KW-1185">Reference proteome</keyword>
<dbReference type="KEGG" id="mprt:ET475_06420"/>
<sequence>MILLTAPVRWTTEQVGPRPIILQNRMTYPFGCLIRYDESVNALRKDAARNRDLVLQAAHAIRRGGQTLQLNAVARVAGVGVGTVYRHFATVEQLTEALVLGRFDDLTDRARQVQDAAGLRSFLEHALDILVSDDDFATTATTPRPALPATEEARQRLLDTLTAAIARSRPTRGLDDGLTPADILILLCGLAYAIRRSNADQARRRQYLDAFLRGTLT</sequence>
<dbReference type="OrthoDB" id="3192968at2"/>
<dbReference type="SUPFAM" id="SSF48498">
    <property type="entry name" value="Tetracyclin repressor-like, C-terminal domain"/>
    <property type="match status" value="1"/>
</dbReference>
<dbReference type="Proteomes" id="UP000293995">
    <property type="component" value="Chromosome"/>
</dbReference>
<dbReference type="PROSITE" id="PS50977">
    <property type="entry name" value="HTH_TETR_2"/>
    <property type="match status" value="1"/>
</dbReference>
<dbReference type="AlphaFoldDB" id="A0A4P6EBS3"/>
<dbReference type="InterPro" id="IPR036271">
    <property type="entry name" value="Tet_transcr_reg_TetR-rel_C_sf"/>
</dbReference>
<feature type="DNA-binding region" description="H-T-H motif" evidence="2">
    <location>
        <begin position="69"/>
        <end position="88"/>
    </location>
</feature>
<evidence type="ECO:0000259" key="3">
    <source>
        <dbReference type="PROSITE" id="PS50977"/>
    </source>
</evidence>
<dbReference type="Gene3D" id="1.10.357.10">
    <property type="entry name" value="Tetracycline Repressor, domain 2"/>
    <property type="match status" value="1"/>
</dbReference>
<protein>
    <submittedName>
        <fullName evidence="4">TetR/AcrR family transcriptional regulator</fullName>
    </submittedName>
</protein>
<name>A0A4P6EBS3_9MICO</name>
<dbReference type="EMBL" id="CP035494">
    <property type="protein sequence ID" value="QAY59662.1"/>
    <property type="molecule type" value="Genomic_DNA"/>
</dbReference>
<feature type="domain" description="HTH tetR-type" evidence="3">
    <location>
        <begin position="46"/>
        <end position="106"/>
    </location>
</feature>
<proteinExistence type="predicted"/>
<evidence type="ECO:0000256" key="2">
    <source>
        <dbReference type="PROSITE-ProRule" id="PRU00335"/>
    </source>
</evidence>